<gene>
    <name evidence="1" type="ORF">UFOVP1339_20</name>
</gene>
<dbReference type="Gene3D" id="3.30.40.190">
    <property type="match status" value="1"/>
</dbReference>
<organism evidence="1">
    <name type="scientific">uncultured Caudovirales phage</name>
    <dbReference type="NCBI Taxonomy" id="2100421"/>
    <lineage>
        <taxon>Viruses</taxon>
        <taxon>Duplodnaviria</taxon>
        <taxon>Heunggongvirae</taxon>
        <taxon>Uroviricota</taxon>
        <taxon>Caudoviricetes</taxon>
        <taxon>Peduoviridae</taxon>
        <taxon>Maltschvirus</taxon>
        <taxon>Maltschvirus maltsch</taxon>
    </lineage>
</organism>
<proteinExistence type="predicted"/>
<accession>A0A6J5RVH5</accession>
<evidence type="ECO:0000313" key="1">
    <source>
        <dbReference type="EMBL" id="CAB4199982.1"/>
    </source>
</evidence>
<reference evidence="1" key="1">
    <citation type="submission" date="2020-05" db="EMBL/GenBank/DDBJ databases">
        <authorList>
            <person name="Chiriac C."/>
            <person name="Salcher M."/>
            <person name="Ghai R."/>
            <person name="Kavagutti S V."/>
        </authorList>
    </citation>
    <scope>NUCLEOTIDE SEQUENCE</scope>
</reference>
<protein>
    <recommendedName>
        <fullName evidence="2">Recombination enhancement, RecA-dependent nuclease</fullName>
    </recommendedName>
</protein>
<name>A0A6J5RVH5_9CAUD</name>
<dbReference type="EMBL" id="LR797300">
    <property type="protein sequence ID" value="CAB4199982.1"/>
    <property type="molecule type" value="Genomic_DNA"/>
</dbReference>
<evidence type="ECO:0008006" key="2">
    <source>
        <dbReference type="Google" id="ProtNLM"/>
    </source>
</evidence>
<sequence>MIRAKPLPKALGKMLVSKLPYSSLKYRNSVKEQNCIACIVPTSPCHAHHVRSLWPTTMGRRVSDYLCVPLCDIHHDVHPGSLHKHGGEAEWWKLMGINPAQWIASFSVGGRKIISQIEGMNA</sequence>